<reference evidence="1" key="1">
    <citation type="submission" date="2023-06" db="EMBL/GenBank/DDBJ databases">
        <title>Genome-scale phylogeny and comparative genomics of the fungal order Sordariales.</title>
        <authorList>
            <consortium name="Lawrence Berkeley National Laboratory"/>
            <person name="Hensen N."/>
            <person name="Bonometti L."/>
            <person name="Westerberg I."/>
            <person name="Brannstrom I.O."/>
            <person name="Guillou S."/>
            <person name="Cros-Aarteil S."/>
            <person name="Calhoun S."/>
            <person name="Haridas S."/>
            <person name="Kuo A."/>
            <person name="Mondo S."/>
            <person name="Pangilinan J."/>
            <person name="Riley R."/>
            <person name="Labutti K."/>
            <person name="Andreopoulos B."/>
            <person name="Lipzen A."/>
            <person name="Chen C."/>
            <person name="Yanf M."/>
            <person name="Daum C."/>
            <person name="Ng V."/>
            <person name="Clum A."/>
            <person name="Steindorff A."/>
            <person name="Ohm R."/>
            <person name="Martin F."/>
            <person name="Silar P."/>
            <person name="Natvig D."/>
            <person name="Lalanne C."/>
            <person name="Gautier V."/>
            <person name="Ament-Velasquez S.L."/>
            <person name="Kruys A."/>
            <person name="Hutchinson M.I."/>
            <person name="Powell A.J."/>
            <person name="Barry K."/>
            <person name="Miller A.N."/>
            <person name="Grigoriev I.V."/>
            <person name="Debuchy R."/>
            <person name="Gladieux P."/>
            <person name="Thoren M.H."/>
            <person name="Johannesson H."/>
        </authorList>
    </citation>
    <scope>NUCLEOTIDE SEQUENCE</scope>
    <source>
        <strain evidence="1">SMH4607-1</strain>
    </source>
</reference>
<name>A0AA40AQG4_9PEZI</name>
<organism evidence="1 2">
    <name type="scientific">Lasiosphaeris hirsuta</name>
    <dbReference type="NCBI Taxonomy" id="260670"/>
    <lineage>
        <taxon>Eukaryota</taxon>
        <taxon>Fungi</taxon>
        <taxon>Dikarya</taxon>
        <taxon>Ascomycota</taxon>
        <taxon>Pezizomycotina</taxon>
        <taxon>Sordariomycetes</taxon>
        <taxon>Sordariomycetidae</taxon>
        <taxon>Sordariales</taxon>
        <taxon>Lasiosphaeriaceae</taxon>
        <taxon>Lasiosphaeris</taxon>
    </lineage>
</organism>
<gene>
    <name evidence="1" type="ORF">B0H67DRAFT_176996</name>
</gene>
<dbReference type="EMBL" id="JAUKUA010000003">
    <property type="protein sequence ID" value="KAK0720134.1"/>
    <property type="molecule type" value="Genomic_DNA"/>
</dbReference>
<dbReference type="Gene3D" id="3.90.1200.10">
    <property type="match status" value="1"/>
</dbReference>
<evidence type="ECO:0008006" key="3">
    <source>
        <dbReference type="Google" id="ProtNLM"/>
    </source>
</evidence>
<accession>A0AA40AQG4</accession>
<proteinExistence type="predicted"/>
<keyword evidence="2" id="KW-1185">Reference proteome</keyword>
<dbReference type="AlphaFoldDB" id="A0AA40AQG4"/>
<comment type="caution">
    <text evidence="1">The sequence shown here is derived from an EMBL/GenBank/DDBJ whole genome shotgun (WGS) entry which is preliminary data.</text>
</comment>
<dbReference type="Proteomes" id="UP001172102">
    <property type="component" value="Unassembled WGS sequence"/>
</dbReference>
<evidence type="ECO:0000313" key="2">
    <source>
        <dbReference type="Proteomes" id="UP001172102"/>
    </source>
</evidence>
<protein>
    <recommendedName>
        <fullName evidence="3">Aminoglycoside phosphotransferase domain-containing protein</fullName>
    </recommendedName>
</protein>
<sequence>MSPPAAETLTAFGLDLDGVPVAILGGRGLCYRVGNALLKPCDDIAESQWVSEISTTLLNLSPTAYRLPIPLPTISDVINFTFDGWSASSFLPGAPAPKRFLDLFVASRALHDDLAVIVKEKPLAVQNRAFNRFDEADRVTWGEKTLDEAQKVDQEMLAQLQPILDQLGRAWRPLPFLPCQVIHMDLLGNALFQDGSPPGIIDLTFYWRPALYAEAVVVADALAWVVKGEERQGLVDSYLEGGESGKDSGGTGDIRVQLLVRALYWRYVTFAIDPDRTWVRANLPQADYAGAAKVVCDLVVGPALAQNAG</sequence>
<evidence type="ECO:0000313" key="1">
    <source>
        <dbReference type="EMBL" id="KAK0720134.1"/>
    </source>
</evidence>
<dbReference type="SUPFAM" id="SSF56112">
    <property type="entry name" value="Protein kinase-like (PK-like)"/>
    <property type="match status" value="1"/>
</dbReference>
<dbReference type="InterPro" id="IPR011009">
    <property type="entry name" value="Kinase-like_dom_sf"/>
</dbReference>